<evidence type="ECO:0000313" key="5">
    <source>
        <dbReference type="Proteomes" id="UP000234181"/>
    </source>
</evidence>
<evidence type="ECO:0000259" key="1">
    <source>
        <dbReference type="Pfam" id="PF13508"/>
    </source>
</evidence>
<dbReference type="InterPro" id="IPR000182">
    <property type="entry name" value="GNAT_dom"/>
</dbReference>
<dbReference type="SUPFAM" id="SSF55729">
    <property type="entry name" value="Acyl-CoA N-acyltransferases (Nat)"/>
    <property type="match status" value="1"/>
</dbReference>
<name>A0AB38DXM8_XANCH</name>
<dbReference type="GO" id="GO:0016747">
    <property type="term" value="F:acyltransferase activity, transferring groups other than amino-acyl groups"/>
    <property type="evidence" value="ECO:0007669"/>
    <property type="project" value="InterPro"/>
</dbReference>
<reference evidence="4 5" key="1">
    <citation type="submission" date="2017-10" db="EMBL/GenBank/DDBJ databases">
        <authorList>
            <person name="Regsiter A."/>
            <person name="William W."/>
        </authorList>
    </citation>
    <scope>NUCLEOTIDE SEQUENCE [LARGE SCALE GENOMIC DNA]</scope>
    <source>
        <strain evidence="2 5">CFBP6984</strain>
        <strain evidence="3 4">CFBP7430</strain>
    </source>
</reference>
<dbReference type="InterPro" id="IPR053144">
    <property type="entry name" value="Acetyltransferase_Butenolide"/>
</dbReference>
<dbReference type="Proteomes" id="UP000234166">
    <property type="component" value="Unassembled WGS sequence"/>
</dbReference>
<proteinExistence type="predicted"/>
<evidence type="ECO:0000313" key="2">
    <source>
        <dbReference type="EMBL" id="SON77782.1"/>
    </source>
</evidence>
<protein>
    <submittedName>
        <fullName evidence="3">GCN5-related N-acetyltransferase</fullName>
    </submittedName>
</protein>
<dbReference type="Pfam" id="PF13508">
    <property type="entry name" value="Acetyltransf_7"/>
    <property type="match status" value="1"/>
</dbReference>
<dbReference type="Proteomes" id="UP000234181">
    <property type="component" value="Unassembled WGS sequence"/>
</dbReference>
<dbReference type="AlphaFoldDB" id="A0AB38DXM8"/>
<dbReference type="EMBL" id="OCYT01000048">
    <property type="protein sequence ID" value="SON77782.1"/>
    <property type="molecule type" value="Genomic_DNA"/>
</dbReference>
<organism evidence="3 4">
    <name type="scientific">Xanthomonas campestris pv. phaseoli</name>
    <dbReference type="NCBI Taxonomy" id="317013"/>
    <lineage>
        <taxon>Bacteria</taxon>
        <taxon>Pseudomonadati</taxon>
        <taxon>Pseudomonadota</taxon>
        <taxon>Gammaproteobacteria</taxon>
        <taxon>Lysobacterales</taxon>
        <taxon>Lysobacteraceae</taxon>
        <taxon>Xanthomonas</taxon>
    </lineage>
</organism>
<feature type="domain" description="N-acetyltransferase" evidence="1">
    <location>
        <begin position="64"/>
        <end position="133"/>
    </location>
</feature>
<evidence type="ECO:0000313" key="4">
    <source>
        <dbReference type="Proteomes" id="UP000234166"/>
    </source>
</evidence>
<dbReference type="PANTHER" id="PTHR43233">
    <property type="entry name" value="FAMILY N-ACETYLTRANSFERASE, PUTATIVE (AFU_ORTHOLOGUE AFUA_6G03350)-RELATED"/>
    <property type="match status" value="1"/>
</dbReference>
<keyword evidence="5" id="KW-1185">Reference proteome</keyword>
<evidence type="ECO:0000313" key="3">
    <source>
        <dbReference type="EMBL" id="SON83992.1"/>
    </source>
</evidence>
<accession>A0AB38DXM8</accession>
<dbReference type="PANTHER" id="PTHR43233:SF1">
    <property type="entry name" value="FAMILY N-ACETYLTRANSFERASE, PUTATIVE (AFU_ORTHOLOGUE AFUA_6G03350)-RELATED"/>
    <property type="match status" value="1"/>
</dbReference>
<dbReference type="InterPro" id="IPR016181">
    <property type="entry name" value="Acyl_CoA_acyltransferase"/>
</dbReference>
<dbReference type="Gene3D" id="3.40.630.30">
    <property type="match status" value="1"/>
</dbReference>
<dbReference type="CDD" id="cd04301">
    <property type="entry name" value="NAT_SF"/>
    <property type="match status" value="1"/>
</dbReference>
<dbReference type="EMBL" id="OCYS01000063">
    <property type="protein sequence ID" value="SON83992.1"/>
    <property type="molecule type" value="Genomic_DNA"/>
</dbReference>
<sequence length="146" mass="15757">MLERRGVMVSGAAAVCFYEVCPTVDQYCQLRLIAGLSEKAKEAAEMALPKTVFAVSGYHCCDLVAMGRIVGDGACHLQLCDIAVHPRLQRQGLGREVVLRLTAWLDKNLPPSAEVSLIAKGASNLLYAQYGFVPTAPAAISMCRRC</sequence>
<gene>
    <name evidence="2" type="ORF">XAP6984_1410003</name>
    <name evidence="3" type="ORF">XAP7430_1550002</name>
</gene>
<comment type="caution">
    <text evidence="3">The sequence shown here is derived from an EMBL/GenBank/DDBJ whole genome shotgun (WGS) entry which is preliminary data.</text>
</comment>